<proteinExistence type="predicted"/>
<organism evidence="1 2">
    <name type="scientific">Sneathiella chungangensis</name>
    <dbReference type="NCBI Taxonomy" id="1418234"/>
    <lineage>
        <taxon>Bacteria</taxon>
        <taxon>Pseudomonadati</taxon>
        <taxon>Pseudomonadota</taxon>
        <taxon>Alphaproteobacteria</taxon>
        <taxon>Sneathiellales</taxon>
        <taxon>Sneathiellaceae</taxon>
        <taxon>Sneathiella</taxon>
    </lineage>
</organism>
<dbReference type="Pfam" id="PF06698">
    <property type="entry name" value="DUF1192"/>
    <property type="match status" value="1"/>
</dbReference>
<sequence>MTSDDDEKPILGQKPMNFDSMSIGDLEDYIIALNAEIQKTRTIIEKKKAAQNAASGFFKT</sequence>
<dbReference type="InterPro" id="IPR009579">
    <property type="entry name" value="DUF1192"/>
</dbReference>
<protein>
    <submittedName>
        <fullName evidence="1">DUF1192 family protein</fullName>
    </submittedName>
</protein>
<gene>
    <name evidence="1" type="ORF">GQF03_09870</name>
</gene>
<reference evidence="1 2" key="1">
    <citation type="journal article" date="2014" name="Int. J. Syst. Evol. Microbiol.">
        <title>Sneathiella chungangensis sp. nov., isolated from a marine sand, and emended description of the genus Sneathiella.</title>
        <authorList>
            <person name="Siamphan C."/>
            <person name="Kim H."/>
            <person name="Lee J.S."/>
            <person name="Kim W."/>
        </authorList>
    </citation>
    <scope>NUCLEOTIDE SEQUENCE [LARGE SCALE GENOMIC DNA]</scope>
    <source>
        <strain evidence="1 2">KCTC 32476</strain>
    </source>
</reference>
<dbReference type="EMBL" id="WTVA01000004">
    <property type="protein sequence ID" value="MZR22641.1"/>
    <property type="molecule type" value="Genomic_DNA"/>
</dbReference>
<evidence type="ECO:0000313" key="2">
    <source>
        <dbReference type="Proteomes" id="UP000445696"/>
    </source>
</evidence>
<dbReference type="Proteomes" id="UP000445696">
    <property type="component" value="Unassembled WGS sequence"/>
</dbReference>
<dbReference type="AlphaFoldDB" id="A0A845MG64"/>
<dbReference type="OrthoDB" id="7364583at2"/>
<accession>A0A845MG64</accession>
<dbReference type="RefSeq" id="WP_161339098.1">
    <property type="nucleotide sequence ID" value="NZ_JBHSDG010000004.1"/>
</dbReference>
<evidence type="ECO:0000313" key="1">
    <source>
        <dbReference type="EMBL" id="MZR22641.1"/>
    </source>
</evidence>
<name>A0A845MG64_9PROT</name>
<keyword evidence="2" id="KW-1185">Reference proteome</keyword>
<comment type="caution">
    <text evidence="1">The sequence shown here is derived from an EMBL/GenBank/DDBJ whole genome shotgun (WGS) entry which is preliminary data.</text>
</comment>